<evidence type="ECO:0000313" key="6">
    <source>
        <dbReference type="EMBL" id="CDX60796.1"/>
    </source>
</evidence>
<evidence type="ECO:0000256" key="3">
    <source>
        <dbReference type="ARBA" id="ARBA00013254"/>
    </source>
</evidence>
<name>A0A0K2W3P1_MESPL</name>
<dbReference type="InterPro" id="IPR051044">
    <property type="entry name" value="MAG_DAG_Lipase"/>
</dbReference>
<dbReference type="Proteomes" id="UP000182888">
    <property type="component" value="Unassembled WGS sequence"/>
</dbReference>
<dbReference type="InterPro" id="IPR022742">
    <property type="entry name" value="Hydrolase_4"/>
</dbReference>
<dbReference type="FunFam" id="3.40.50.1820:FF:000117">
    <property type="entry name" value="Monoglyceride lipase, putative"/>
    <property type="match status" value="1"/>
</dbReference>
<dbReference type="InterPro" id="IPR029058">
    <property type="entry name" value="AB_hydrolase_fold"/>
</dbReference>
<gene>
    <name evidence="6" type="ORF">MPL1032_300024</name>
</gene>
<evidence type="ECO:0000256" key="4">
    <source>
        <dbReference type="ARBA" id="ARBA00071261"/>
    </source>
</evidence>
<dbReference type="EMBL" id="CCND01000024">
    <property type="protein sequence ID" value="CDX60796.1"/>
    <property type="molecule type" value="Genomic_DNA"/>
</dbReference>
<dbReference type="SUPFAM" id="SSF53474">
    <property type="entry name" value="alpha/beta-Hydrolases"/>
    <property type="match status" value="1"/>
</dbReference>
<organism evidence="6 7">
    <name type="scientific">Mesorhizobium plurifarium</name>
    <dbReference type="NCBI Taxonomy" id="69974"/>
    <lineage>
        <taxon>Bacteria</taxon>
        <taxon>Pseudomonadati</taxon>
        <taxon>Pseudomonadota</taxon>
        <taxon>Alphaproteobacteria</taxon>
        <taxon>Hyphomicrobiales</taxon>
        <taxon>Phyllobacteriaceae</taxon>
        <taxon>Mesorhizobium</taxon>
    </lineage>
</organism>
<dbReference type="Gene3D" id="3.40.50.1820">
    <property type="entry name" value="alpha/beta hydrolase"/>
    <property type="match status" value="1"/>
</dbReference>
<proteinExistence type="inferred from homology"/>
<dbReference type="PRINTS" id="PR00111">
    <property type="entry name" value="ABHYDROLASE"/>
</dbReference>
<dbReference type="EC" id="3.1.1.23" evidence="3"/>
<protein>
    <recommendedName>
        <fullName evidence="4">Monoacylglycerol lipase</fullName>
        <ecNumber evidence="3">3.1.1.23</ecNumber>
    </recommendedName>
</protein>
<dbReference type="AlphaFoldDB" id="A0A0K2W3P1"/>
<comment type="similarity">
    <text evidence="2">Belongs to the AB hydrolase superfamily.</text>
</comment>
<keyword evidence="6" id="KW-0378">Hydrolase</keyword>
<dbReference type="PANTHER" id="PTHR11614">
    <property type="entry name" value="PHOSPHOLIPASE-RELATED"/>
    <property type="match status" value="1"/>
</dbReference>
<feature type="domain" description="Serine aminopeptidase S33" evidence="5">
    <location>
        <begin position="31"/>
        <end position="264"/>
    </location>
</feature>
<comment type="catalytic activity">
    <reaction evidence="1">
        <text>Hydrolyzes glycerol monoesters of long-chain fatty acids.</text>
        <dbReference type="EC" id="3.1.1.23"/>
    </reaction>
</comment>
<sequence length="282" mass="30538">MIETANDVTEERFEGRGGLGISFRSWRPALKPRAVLVIVPGFNSHSGYYSWVAGQCVAAGLAVYAVDLRGRGKSDGERFYVEAFDDYVSDVGGLVGEARAREPGLPVFLLGHSAGGVVACMYTLENQGGLAGLVCESFAFQVPAPDFALAALKGLSHIFPHAHVLRLKNEDFSRDAAVVAAMNADPLIADETQPTNTVAEMARADERLKQEFPQFMLPLLILHGTADKATKPSGSQLFYDKAGSSDKTLKLYEGHFHDLLNDVDKEAVMDDIIGWIVAHIRG</sequence>
<dbReference type="InterPro" id="IPR000073">
    <property type="entry name" value="AB_hydrolase_1"/>
</dbReference>
<evidence type="ECO:0000313" key="7">
    <source>
        <dbReference type="Proteomes" id="UP000182888"/>
    </source>
</evidence>
<dbReference type="GO" id="GO:0047372">
    <property type="term" value="F:monoacylglycerol lipase activity"/>
    <property type="evidence" value="ECO:0007669"/>
    <property type="project" value="UniProtKB-EC"/>
</dbReference>
<accession>A0A0K2W3P1</accession>
<evidence type="ECO:0000259" key="5">
    <source>
        <dbReference type="Pfam" id="PF12146"/>
    </source>
</evidence>
<evidence type="ECO:0000256" key="1">
    <source>
        <dbReference type="ARBA" id="ARBA00001613"/>
    </source>
</evidence>
<reference evidence="7" key="1">
    <citation type="submission" date="2014-08" db="EMBL/GenBank/DDBJ databases">
        <authorList>
            <person name="Edwards T."/>
        </authorList>
    </citation>
    <scope>NUCLEOTIDE SEQUENCE [LARGE SCALE GENOMIC DNA]</scope>
</reference>
<evidence type="ECO:0000256" key="2">
    <source>
        <dbReference type="ARBA" id="ARBA00008645"/>
    </source>
</evidence>
<dbReference type="Pfam" id="PF12146">
    <property type="entry name" value="Hydrolase_4"/>
    <property type="match status" value="1"/>
</dbReference>